<protein>
    <submittedName>
        <fullName evidence="2">Uncharacterized protein</fullName>
    </submittedName>
</protein>
<feature type="signal peptide" evidence="1">
    <location>
        <begin position="1"/>
        <end position="20"/>
    </location>
</feature>
<dbReference type="Pfam" id="PF15892">
    <property type="entry name" value="BNR_4"/>
    <property type="match status" value="1"/>
</dbReference>
<reference evidence="2 3" key="1">
    <citation type="journal article" date="2011" name="J. Bacteriol.">
        <title>Genome sequence of the algicidal bacterium Kordia algicida OT-1.</title>
        <authorList>
            <person name="Lee H.S."/>
            <person name="Kang S.G."/>
            <person name="Kwon K.K."/>
            <person name="Lee J.H."/>
            <person name="Kim S.J."/>
        </authorList>
    </citation>
    <scope>NUCLEOTIDE SEQUENCE [LARGE SCALE GENOMIC DNA]</scope>
    <source>
        <strain evidence="2 3">OT-1</strain>
    </source>
</reference>
<name>A9DXR1_9FLAO</name>
<feature type="chain" id="PRO_5002737688" evidence="1">
    <location>
        <begin position="21"/>
        <end position="696"/>
    </location>
</feature>
<dbReference type="SUPFAM" id="SSF50939">
    <property type="entry name" value="Sialidases"/>
    <property type="match status" value="2"/>
</dbReference>
<dbReference type="STRING" id="391587.KAOT1_07698"/>
<evidence type="ECO:0000313" key="3">
    <source>
        <dbReference type="Proteomes" id="UP000002945"/>
    </source>
</evidence>
<organism evidence="2 3">
    <name type="scientific">Kordia algicida OT-1</name>
    <dbReference type="NCBI Taxonomy" id="391587"/>
    <lineage>
        <taxon>Bacteria</taxon>
        <taxon>Pseudomonadati</taxon>
        <taxon>Bacteroidota</taxon>
        <taxon>Flavobacteriia</taxon>
        <taxon>Flavobacteriales</taxon>
        <taxon>Flavobacteriaceae</taxon>
        <taxon>Kordia</taxon>
    </lineage>
</organism>
<gene>
    <name evidence="2" type="ORF">KAOT1_07698</name>
</gene>
<evidence type="ECO:0000256" key="1">
    <source>
        <dbReference type="SAM" id="SignalP"/>
    </source>
</evidence>
<accession>A9DXR1</accession>
<evidence type="ECO:0000313" key="2">
    <source>
        <dbReference type="EMBL" id="EDP96035.1"/>
    </source>
</evidence>
<dbReference type="eggNOG" id="COG4225">
    <property type="taxonomic scope" value="Bacteria"/>
</dbReference>
<dbReference type="CDD" id="cd15482">
    <property type="entry name" value="Sialidase_non-viral"/>
    <property type="match status" value="1"/>
</dbReference>
<dbReference type="Gene3D" id="2.120.10.10">
    <property type="match status" value="1"/>
</dbReference>
<dbReference type="Proteomes" id="UP000002945">
    <property type="component" value="Unassembled WGS sequence"/>
</dbReference>
<keyword evidence="3" id="KW-1185">Reference proteome</keyword>
<dbReference type="HOGENOM" id="CLU_395753_0_0_10"/>
<comment type="caution">
    <text evidence="2">The sequence shown here is derived from an EMBL/GenBank/DDBJ whole genome shotgun (WGS) entry which is preliminary data.</text>
</comment>
<dbReference type="AlphaFoldDB" id="A9DXR1"/>
<dbReference type="InterPro" id="IPR036278">
    <property type="entry name" value="Sialidase_sf"/>
</dbReference>
<proteinExistence type="predicted"/>
<dbReference type="EMBL" id="ABIB01000005">
    <property type="protein sequence ID" value="EDP96035.1"/>
    <property type="molecule type" value="Genomic_DNA"/>
</dbReference>
<sequence length="696" mass="81263">MKFLNCIFILFLGFGVFSFAQNDAKSTFVTSDGVSSENYRSITFNGVWSWFSDPRAVYFEGKHRRTYAGWIDNYGDVHVGFYDHKTQKVASTVIYDNLEIDDHDNPSIIFDADGRLLVFFNTHLQDDRPLFMRTSTNPEDISDWSPMKELYLNDTEKYSDSEINRHTYTNPVRLSKENGKLYIFWRGIDLKPSYSVSTDNGKTWSKGEILFIPKEENELKAPYTKVYSDGNSKIHFTFTDGHPTKEKKNGLYYMYYENGAFYKANGQKIKEVSKLPILQEELDVIFESETIKSWNWDIAEDENGNPIVTYVKFPKNDQHVYSYAIFRNDVWQSFDLITVNGWFPETRAKTQEPEPHYAGGITIDHESPNTVYLSVKRDTIFEIEQWTTNDFGESWKVKSITKNSTKNNVRPVSVRGAEKGNPLQVLWLQNTKYIYYAHDTHGKTEAIDFKDRYHTAVKMNLLKPQVDATVTIKNCTKFLREIAESLLENPDDVMSKNEWYACLAYQGLNAFCDVTNETRYKNELRNMEQYQLDETEDLDEEVIDIYYMIWSHTTPKNRKYLQRIETVNSKDFENRGMILPIATWMYAIRNYKTHIAEIDTLRKDFPKVVNLLLNEIKDDSFLEVHPREASLITYILAAGINDNLIDTKHSETVLKIWQQLQENWLSRDFKLDWTESTKGAVLLAGKEVLEIINTKN</sequence>
<keyword evidence="1" id="KW-0732">Signal</keyword>